<evidence type="ECO:0000256" key="2">
    <source>
        <dbReference type="SAM" id="MobiDB-lite"/>
    </source>
</evidence>
<feature type="compositionally biased region" description="Polar residues" evidence="2">
    <location>
        <begin position="293"/>
        <end position="302"/>
    </location>
</feature>
<feature type="region of interest" description="Disordered" evidence="2">
    <location>
        <begin position="209"/>
        <end position="337"/>
    </location>
</feature>
<gene>
    <name evidence="4" type="ORF">AArcS_2124</name>
</gene>
<reference evidence="4" key="1">
    <citation type="submission" date="2020-11" db="EMBL/GenBank/DDBJ databases">
        <title>Carbohydrate-dependent, anaerobic sulfur respiration: A novel catabolism in halophilic archaea.</title>
        <authorList>
            <person name="Sorokin D.Y."/>
            <person name="Messina E."/>
            <person name="Smedile F."/>
            <person name="La Cono V."/>
            <person name="Hallsworth J.E."/>
            <person name="Yakimov M.M."/>
        </authorList>
    </citation>
    <scope>NUCLEOTIDE SEQUENCE</scope>
    <source>
        <strain evidence="4">AArc-S</strain>
    </source>
</reference>
<evidence type="ECO:0000256" key="1">
    <source>
        <dbReference type="SAM" id="Coils"/>
    </source>
</evidence>
<sequence>MSEPGVVESALDGETVAASVPLGGEDQLYITPTRTLIYRAEGLLSDESVEEYPHDAERLTISEGRRKTRFSLDYPVDGTREFTIPSKCADDVIHPVVAGIINAAGITEPGETVLSTYRFSELTLIVTSERLVKHIGAAVWDTDYEEFHYDDVTDLTFEKGSVATQVVLDVDGRQQRIKAPNDQARDVESKLSDALTAYHGVDSIEELRTANESEDEEPAEQPGAGGVAFGEGVDPLEANPPSTEGDEELSAEQVIEDSGGTEAVETAEPSNDPEESGAPDTDATEFDSEGSTDRSQSVNERGQTTDDESSRNTADDDGFDFEDVGFEPAESDPDSKAIAEELAELRAVVEHQNERLDKQREAIERLIEELSRGR</sequence>
<dbReference type="AlphaFoldDB" id="A0A897MW53"/>
<feature type="coiled-coil region" evidence="1">
    <location>
        <begin position="339"/>
        <end position="373"/>
    </location>
</feature>
<organism evidence="4 5">
    <name type="scientific">Natranaeroarchaeum sulfidigenes</name>
    <dbReference type="NCBI Taxonomy" id="2784880"/>
    <lineage>
        <taxon>Archaea</taxon>
        <taxon>Methanobacteriati</taxon>
        <taxon>Methanobacteriota</taxon>
        <taxon>Stenosarchaea group</taxon>
        <taxon>Halobacteria</taxon>
        <taxon>Halobacteriales</taxon>
        <taxon>Natronoarchaeaceae</taxon>
        <taxon>Natranaeroarchaeum</taxon>
    </lineage>
</organism>
<evidence type="ECO:0000313" key="5">
    <source>
        <dbReference type="Proteomes" id="UP000663586"/>
    </source>
</evidence>
<feature type="compositionally biased region" description="Acidic residues" evidence="2">
    <location>
        <begin position="271"/>
        <end position="290"/>
    </location>
</feature>
<dbReference type="KEGG" id="hara:AArcS_2124"/>
<feature type="compositionally biased region" description="Acidic residues" evidence="2">
    <location>
        <begin position="315"/>
        <end position="332"/>
    </location>
</feature>
<dbReference type="EMBL" id="CP064786">
    <property type="protein sequence ID" value="QSG03323.1"/>
    <property type="molecule type" value="Genomic_DNA"/>
</dbReference>
<accession>A0A897MW53</accession>
<evidence type="ECO:0000259" key="3">
    <source>
        <dbReference type="Pfam" id="PF23428"/>
    </source>
</evidence>
<protein>
    <recommendedName>
        <fullName evidence="3">DUF7115 domain-containing protein</fullName>
    </recommendedName>
</protein>
<evidence type="ECO:0000313" key="4">
    <source>
        <dbReference type="EMBL" id="QSG03323.1"/>
    </source>
</evidence>
<dbReference type="InterPro" id="IPR055539">
    <property type="entry name" value="DUF7115"/>
</dbReference>
<name>A0A897MW53_9EURY</name>
<dbReference type="Pfam" id="PF23428">
    <property type="entry name" value="DUF7115"/>
    <property type="match status" value="1"/>
</dbReference>
<dbReference type="Proteomes" id="UP000663586">
    <property type="component" value="Chromosome"/>
</dbReference>
<dbReference type="GeneID" id="70685501"/>
<keyword evidence="1" id="KW-0175">Coiled coil</keyword>
<keyword evidence="5" id="KW-1185">Reference proteome</keyword>
<proteinExistence type="predicted"/>
<feature type="domain" description="DUF7115" evidence="3">
    <location>
        <begin position="1"/>
        <end position="108"/>
    </location>
</feature>
<dbReference type="RefSeq" id="WP_238477379.1">
    <property type="nucleotide sequence ID" value="NZ_CP064786.1"/>
</dbReference>